<proteinExistence type="predicted"/>
<dbReference type="InterPro" id="IPR029052">
    <property type="entry name" value="Metallo-depent_PP-like"/>
</dbReference>
<dbReference type="AlphaFoldDB" id="A0AAV9H706"/>
<dbReference type="GO" id="GO:0016787">
    <property type="term" value="F:hydrolase activity"/>
    <property type="evidence" value="ECO:0007669"/>
    <property type="project" value="InterPro"/>
</dbReference>
<evidence type="ECO:0000259" key="1">
    <source>
        <dbReference type="Pfam" id="PF00149"/>
    </source>
</evidence>
<dbReference type="EMBL" id="MU865914">
    <property type="protein sequence ID" value="KAK4455641.1"/>
    <property type="molecule type" value="Genomic_DNA"/>
</dbReference>
<keyword evidence="3" id="KW-1185">Reference proteome</keyword>
<dbReference type="CDD" id="cd07379">
    <property type="entry name" value="MPP_239FB"/>
    <property type="match status" value="1"/>
</dbReference>
<dbReference type="PANTHER" id="PTHR12905">
    <property type="entry name" value="METALLOPHOSPHOESTERASE"/>
    <property type="match status" value="1"/>
</dbReference>
<gene>
    <name evidence="2" type="ORF">QBC34DRAFT_72110</name>
</gene>
<dbReference type="InterPro" id="IPR004843">
    <property type="entry name" value="Calcineurin-like_PHP"/>
</dbReference>
<dbReference type="Pfam" id="PF00149">
    <property type="entry name" value="Metallophos"/>
    <property type="match status" value="1"/>
</dbReference>
<dbReference type="SUPFAM" id="SSF56300">
    <property type="entry name" value="Metallo-dependent phosphatases"/>
    <property type="match status" value="1"/>
</dbReference>
<dbReference type="Gene3D" id="3.60.21.10">
    <property type="match status" value="1"/>
</dbReference>
<reference evidence="2" key="1">
    <citation type="journal article" date="2023" name="Mol. Phylogenet. Evol.">
        <title>Genome-scale phylogeny and comparative genomics of the fungal order Sordariales.</title>
        <authorList>
            <person name="Hensen N."/>
            <person name="Bonometti L."/>
            <person name="Westerberg I."/>
            <person name="Brannstrom I.O."/>
            <person name="Guillou S."/>
            <person name="Cros-Aarteil S."/>
            <person name="Calhoun S."/>
            <person name="Haridas S."/>
            <person name="Kuo A."/>
            <person name="Mondo S."/>
            <person name="Pangilinan J."/>
            <person name="Riley R."/>
            <person name="LaButti K."/>
            <person name="Andreopoulos B."/>
            <person name="Lipzen A."/>
            <person name="Chen C."/>
            <person name="Yan M."/>
            <person name="Daum C."/>
            <person name="Ng V."/>
            <person name="Clum A."/>
            <person name="Steindorff A."/>
            <person name="Ohm R.A."/>
            <person name="Martin F."/>
            <person name="Silar P."/>
            <person name="Natvig D.O."/>
            <person name="Lalanne C."/>
            <person name="Gautier V."/>
            <person name="Ament-Velasquez S.L."/>
            <person name="Kruys A."/>
            <person name="Hutchinson M.I."/>
            <person name="Powell A.J."/>
            <person name="Barry K."/>
            <person name="Miller A.N."/>
            <person name="Grigoriev I.V."/>
            <person name="Debuchy R."/>
            <person name="Gladieux P."/>
            <person name="Hiltunen Thoren M."/>
            <person name="Johannesson H."/>
        </authorList>
    </citation>
    <scope>NUCLEOTIDE SEQUENCE</scope>
    <source>
        <strain evidence="2">PSN243</strain>
    </source>
</reference>
<dbReference type="Proteomes" id="UP001321760">
    <property type="component" value="Unassembled WGS sequence"/>
</dbReference>
<comment type="caution">
    <text evidence="2">The sequence shown here is derived from an EMBL/GenBank/DDBJ whole genome shotgun (WGS) entry which is preliminary data.</text>
</comment>
<evidence type="ECO:0000313" key="2">
    <source>
        <dbReference type="EMBL" id="KAK4455641.1"/>
    </source>
</evidence>
<feature type="domain" description="Calcineurin-like phosphoesterase" evidence="1">
    <location>
        <begin position="22"/>
        <end position="211"/>
    </location>
</feature>
<evidence type="ECO:0000313" key="3">
    <source>
        <dbReference type="Proteomes" id="UP001321760"/>
    </source>
</evidence>
<dbReference type="InterPro" id="IPR051693">
    <property type="entry name" value="UPF0046_metallophosphoest"/>
</dbReference>
<name>A0AAV9H706_9PEZI</name>
<organism evidence="2 3">
    <name type="scientific">Podospora aff. communis PSN243</name>
    <dbReference type="NCBI Taxonomy" id="3040156"/>
    <lineage>
        <taxon>Eukaryota</taxon>
        <taxon>Fungi</taxon>
        <taxon>Dikarya</taxon>
        <taxon>Ascomycota</taxon>
        <taxon>Pezizomycotina</taxon>
        <taxon>Sordariomycetes</taxon>
        <taxon>Sordariomycetidae</taxon>
        <taxon>Sordariales</taxon>
        <taxon>Podosporaceae</taxon>
        <taxon>Podospora</taxon>
    </lineage>
</organism>
<protein>
    <submittedName>
        <fullName evidence="2">Metallo-dependent phosphatase-like protein</fullName>
    </submittedName>
</protein>
<reference evidence="2" key="2">
    <citation type="submission" date="2023-05" db="EMBL/GenBank/DDBJ databases">
        <authorList>
            <consortium name="Lawrence Berkeley National Laboratory"/>
            <person name="Steindorff A."/>
            <person name="Hensen N."/>
            <person name="Bonometti L."/>
            <person name="Westerberg I."/>
            <person name="Brannstrom I.O."/>
            <person name="Guillou S."/>
            <person name="Cros-Aarteil S."/>
            <person name="Calhoun S."/>
            <person name="Haridas S."/>
            <person name="Kuo A."/>
            <person name="Mondo S."/>
            <person name="Pangilinan J."/>
            <person name="Riley R."/>
            <person name="Labutti K."/>
            <person name="Andreopoulos B."/>
            <person name="Lipzen A."/>
            <person name="Chen C."/>
            <person name="Yanf M."/>
            <person name="Daum C."/>
            <person name="Ng V."/>
            <person name="Clum A."/>
            <person name="Ohm R."/>
            <person name="Martin F."/>
            <person name="Silar P."/>
            <person name="Natvig D."/>
            <person name="Lalanne C."/>
            <person name="Gautier V."/>
            <person name="Ament-Velasquez S.L."/>
            <person name="Kruys A."/>
            <person name="Hutchinson M.I."/>
            <person name="Powell A.J."/>
            <person name="Barry K."/>
            <person name="Miller A.N."/>
            <person name="Grigoriev I.V."/>
            <person name="Debuchy R."/>
            <person name="Gladieux P."/>
            <person name="Thoren M.H."/>
            <person name="Johannesson H."/>
        </authorList>
    </citation>
    <scope>NUCLEOTIDE SEQUENCE</scope>
    <source>
        <strain evidence="2">PSN243</strain>
    </source>
</reference>
<sequence>MHDIKTRFLIISETHAKPFTLPNVPVDVAIHCGDLTDESKLGEFRTTLALLKSINAPLKLVIAGNHDFTLDLPTFQKKTAEAQRLYSIEPQQMEREFGKFGEARRLFEDAKGDGIVFLDEGIHRFELENGAGLTVYASPYTSSREADWGFQYKQGDRHDFDLNGADVVITHGPPNGVLDRTGSRKRGGCEQLFADVARARPRMHCFGHIHEGWGAKVVAWRDVVSDVPSHMVDIDNEKSTTVDTLAALRPEKWDSEGEILEKERRLGELRRIGYRETDHCSGSEHPVMPGRTTLFVNAAIESMEEEHPQLPWVVDIELPAAASK</sequence>
<accession>A0AAV9H706</accession>
<dbReference type="PANTHER" id="PTHR12905:SF0">
    <property type="entry name" value="CALCINEURIN-LIKE PHOSPHOESTERASE DOMAIN-CONTAINING PROTEIN"/>
    <property type="match status" value="1"/>
</dbReference>